<gene>
    <name evidence="2" type="ORF">AJ79_09602</name>
</gene>
<reference evidence="2 3" key="1">
    <citation type="submission" date="2017-10" db="EMBL/GenBank/DDBJ databases">
        <title>Comparative genomics in systemic dimorphic fungi from Ajellomycetaceae.</title>
        <authorList>
            <person name="Munoz J.F."/>
            <person name="Mcewen J.G."/>
            <person name="Clay O.K."/>
            <person name="Cuomo C.A."/>
        </authorList>
    </citation>
    <scope>NUCLEOTIDE SEQUENCE [LARGE SCALE GENOMIC DNA]</scope>
    <source>
        <strain evidence="2 3">UAMH5409</strain>
    </source>
</reference>
<dbReference type="OrthoDB" id="4185807at2759"/>
<dbReference type="SUPFAM" id="SSF81383">
    <property type="entry name" value="F-box domain"/>
    <property type="match status" value="1"/>
</dbReference>
<dbReference type="SMART" id="SM00256">
    <property type="entry name" value="FBOX"/>
    <property type="match status" value="1"/>
</dbReference>
<evidence type="ECO:0000313" key="3">
    <source>
        <dbReference type="Proteomes" id="UP000223968"/>
    </source>
</evidence>
<name>A0A2B7WIS9_9EURO</name>
<dbReference type="InterPro" id="IPR036047">
    <property type="entry name" value="F-box-like_dom_sf"/>
</dbReference>
<organism evidence="2 3">
    <name type="scientific">Helicocarpus griseus UAMH5409</name>
    <dbReference type="NCBI Taxonomy" id="1447875"/>
    <lineage>
        <taxon>Eukaryota</taxon>
        <taxon>Fungi</taxon>
        <taxon>Dikarya</taxon>
        <taxon>Ascomycota</taxon>
        <taxon>Pezizomycotina</taxon>
        <taxon>Eurotiomycetes</taxon>
        <taxon>Eurotiomycetidae</taxon>
        <taxon>Onygenales</taxon>
        <taxon>Ajellomycetaceae</taxon>
        <taxon>Helicocarpus</taxon>
    </lineage>
</organism>
<dbReference type="AlphaFoldDB" id="A0A2B7WIS9"/>
<keyword evidence="3" id="KW-1185">Reference proteome</keyword>
<dbReference type="EMBL" id="PDNB01000282">
    <property type="protein sequence ID" value="PGG96407.1"/>
    <property type="molecule type" value="Genomic_DNA"/>
</dbReference>
<feature type="domain" description="F-box" evidence="1">
    <location>
        <begin position="65"/>
        <end position="105"/>
    </location>
</feature>
<dbReference type="STRING" id="1447875.A0A2B7WIS9"/>
<protein>
    <recommendedName>
        <fullName evidence="1">F-box domain-containing protein</fullName>
    </recommendedName>
</protein>
<dbReference type="Proteomes" id="UP000223968">
    <property type="component" value="Unassembled WGS sequence"/>
</dbReference>
<dbReference type="Pfam" id="PF00646">
    <property type="entry name" value="F-box"/>
    <property type="match status" value="1"/>
</dbReference>
<accession>A0A2B7WIS9</accession>
<comment type="caution">
    <text evidence="2">The sequence shown here is derived from an EMBL/GenBank/DDBJ whole genome shotgun (WGS) entry which is preliminary data.</text>
</comment>
<evidence type="ECO:0000313" key="2">
    <source>
        <dbReference type="EMBL" id="PGG96407.1"/>
    </source>
</evidence>
<proteinExistence type="predicted"/>
<dbReference type="InterPro" id="IPR001810">
    <property type="entry name" value="F-box_dom"/>
</dbReference>
<evidence type="ECO:0000259" key="1">
    <source>
        <dbReference type="SMART" id="SM00256"/>
    </source>
</evidence>
<sequence>MASGIAHRRMKPAISKINAYPRRYYGSSWWDLYSTGEVEQQATVCRRNPQRAAKQPRGRNPFNLLPTEITLEVLFNLDFGSLGNIRCLNKHFKCAVKSLPPYRLLKEHASHTIKVIFEKGVSSSVTVRQLWTEFNRPSCRACGSFGPFIFLPTVQRCCEECLQDNNANLQMISLKAVSVSFAIPTRIIKQKLPVVYSPAGSVKQLEALAIQVYGSLSKLLEEVVRRKRMERISRYNHQLRKWSRSKTAFVRNTLKRRPSYRWSLVPLAPDLNSSDTEHWKCRGATDLPFWDYTIR</sequence>